<dbReference type="Gene3D" id="3.30.70.20">
    <property type="match status" value="2"/>
</dbReference>
<keyword evidence="4" id="KW-0411">Iron-sulfur</keyword>
<dbReference type="PROSITE" id="PS00198">
    <property type="entry name" value="4FE4S_FER_1"/>
    <property type="match status" value="2"/>
</dbReference>
<evidence type="ECO:0000256" key="1">
    <source>
        <dbReference type="ARBA" id="ARBA00022485"/>
    </source>
</evidence>
<feature type="domain" description="4Fe-4S ferredoxin-type" evidence="5">
    <location>
        <begin position="203"/>
        <end position="232"/>
    </location>
</feature>
<evidence type="ECO:0000259" key="5">
    <source>
        <dbReference type="PROSITE" id="PS51379"/>
    </source>
</evidence>
<proteinExistence type="predicted"/>
<dbReference type="SUPFAM" id="SSF54862">
    <property type="entry name" value="4Fe-4S ferredoxins"/>
    <property type="match status" value="1"/>
</dbReference>
<protein>
    <submittedName>
        <fullName evidence="6">4Fe-4S binding protein</fullName>
    </submittedName>
</protein>
<evidence type="ECO:0000256" key="3">
    <source>
        <dbReference type="ARBA" id="ARBA00023004"/>
    </source>
</evidence>
<accession>A0ABS8IN17</accession>
<evidence type="ECO:0000313" key="6">
    <source>
        <dbReference type="EMBL" id="MCC6069548.1"/>
    </source>
</evidence>
<feature type="domain" description="4Fe-4S ferredoxin-type" evidence="5">
    <location>
        <begin position="419"/>
        <end position="448"/>
    </location>
</feature>
<name>A0ABS8IN17_9BURK</name>
<dbReference type="InterPro" id="IPR017896">
    <property type="entry name" value="4Fe4S_Fe-S-bd"/>
</dbReference>
<dbReference type="RefSeq" id="WP_229430480.1">
    <property type="nucleotide sequence ID" value="NZ_JAJHPV010000002.1"/>
</dbReference>
<dbReference type="PROSITE" id="PS51379">
    <property type="entry name" value="4FE4S_FER_2"/>
    <property type="match status" value="3"/>
</dbReference>
<dbReference type="InterPro" id="IPR050572">
    <property type="entry name" value="Fe-S_Ferredoxin"/>
</dbReference>
<dbReference type="Pfam" id="PF13187">
    <property type="entry name" value="Fer4_9"/>
    <property type="match status" value="1"/>
</dbReference>
<gene>
    <name evidence="6" type="ORF">LMJ30_01055</name>
</gene>
<dbReference type="PANTHER" id="PTHR43687:SF4">
    <property type="entry name" value="BLR5484 PROTEIN"/>
    <property type="match status" value="1"/>
</dbReference>
<dbReference type="EMBL" id="JAJHPV010000002">
    <property type="protein sequence ID" value="MCC6069548.1"/>
    <property type="molecule type" value="Genomic_DNA"/>
</dbReference>
<dbReference type="Proteomes" id="UP001198701">
    <property type="component" value="Unassembled WGS sequence"/>
</dbReference>
<dbReference type="PANTHER" id="PTHR43687">
    <property type="entry name" value="ADENYLYLSULFATE REDUCTASE, BETA SUBUNIT"/>
    <property type="match status" value="1"/>
</dbReference>
<dbReference type="Pfam" id="PF12837">
    <property type="entry name" value="Fer4_6"/>
    <property type="match status" value="1"/>
</dbReference>
<keyword evidence="2" id="KW-0479">Metal-binding</keyword>
<evidence type="ECO:0000313" key="7">
    <source>
        <dbReference type="Proteomes" id="UP001198701"/>
    </source>
</evidence>
<evidence type="ECO:0000256" key="4">
    <source>
        <dbReference type="ARBA" id="ARBA00023014"/>
    </source>
</evidence>
<comment type="caution">
    <text evidence="6">The sequence shown here is derived from an EMBL/GenBank/DDBJ whole genome shotgun (WGS) entry which is preliminary data.</text>
</comment>
<evidence type="ECO:0000256" key="2">
    <source>
        <dbReference type="ARBA" id="ARBA00022723"/>
    </source>
</evidence>
<keyword evidence="3" id="KW-0408">Iron</keyword>
<keyword evidence="1" id="KW-0004">4Fe-4S</keyword>
<feature type="domain" description="4Fe-4S ferredoxin-type" evidence="5">
    <location>
        <begin position="450"/>
        <end position="479"/>
    </location>
</feature>
<reference evidence="6 7" key="1">
    <citation type="submission" date="2021-11" db="EMBL/GenBank/DDBJ databases">
        <authorList>
            <person name="Huq M.A."/>
        </authorList>
    </citation>
    <scope>NUCLEOTIDE SEQUENCE [LARGE SCALE GENOMIC DNA]</scope>
    <source>
        <strain evidence="6 7">MAHUQ-52</strain>
    </source>
</reference>
<sequence>MNDRPAIDWVQEHRNAAAREAALAVVLAPPPDSLQTVSYTSAGKTLVIGSPDLALRCADQLCGVLPVTVLLTGPAAQPASPAYQALHCSEIELSGWLGAFDARWRDAGRGVLRREGRFDLVLDLSPAPLIGSHQKPHGYFAPGAGDADIAAAIDSLAQMIGEFDKPKYFRYKDRLCAHSRNGQAGCSACIDICSASAIASAGDLVRVNPYLCAGCGACTTVCPTGALAYAYPGAPYTGDRLRAVLASYAREGGLDPVILFHGAGQGSSVVSMLDANSEGQPYGLPARVIPLELHHMAATGIDVWLSAIAYGASGISVLVTDEEAPQYADALEDQMGMAQEILSALGYAGVHFQLVRAATPAGLGQALANAPAGVAPRQAATFHLAQEKRNALDMALDHLFRHATLQPVHVPLPPRSPFGAIAVDKASCTLCMSCVGACPSSALMDSDAAPQLRFVEKNCVQCGLCANTCPEDAIALVPRMSFADTWNKAVVLNETEPFCCIRCNKPFGTLLMIQSMLGKLAQHSAFQGNLDRIRMCGDCRVIDMMQSNLAGDGGKTAGRVA</sequence>
<dbReference type="InterPro" id="IPR017900">
    <property type="entry name" value="4Fe4S_Fe_S_CS"/>
</dbReference>
<organism evidence="6 7">
    <name type="scientific">Massilia agrisoli</name>
    <dbReference type="NCBI Taxonomy" id="2892444"/>
    <lineage>
        <taxon>Bacteria</taxon>
        <taxon>Pseudomonadati</taxon>
        <taxon>Pseudomonadota</taxon>
        <taxon>Betaproteobacteria</taxon>
        <taxon>Burkholderiales</taxon>
        <taxon>Oxalobacteraceae</taxon>
        <taxon>Telluria group</taxon>
        <taxon>Massilia</taxon>
    </lineage>
</organism>
<keyword evidence="7" id="KW-1185">Reference proteome</keyword>